<comment type="caution">
    <text evidence="2">The sequence shown here is derived from an EMBL/GenBank/DDBJ whole genome shotgun (WGS) entry which is preliminary data.</text>
</comment>
<dbReference type="PANTHER" id="PTHR38815:SF1">
    <property type="entry name" value="DUF373 FAMILY PROTEIN"/>
    <property type="match status" value="1"/>
</dbReference>
<name>A0A9Q4GHJ6_9EURY</name>
<feature type="transmembrane region" description="Helical" evidence="1">
    <location>
        <begin position="325"/>
        <end position="348"/>
    </location>
</feature>
<evidence type="ECO:0000256" key="1">
    <source>
        <dbReference type="SAM" id="Phobius"/>
    </source>
</evidence>
<protein>
    <submittedName>
        <fullName evidence="2">DUF373 family protein</fullName>
    </submittedName>
</protein>
<feature type="transmembrane region" description="Helical" evidence="1">
    <location>
        <begin position="259"/>
        <end position="281"/>
    </location>
</feature>
<dbReference type="RefSeq" id="WP_266088710.1">
    <property type="nucleotide sequence ID" value="NZ_RKLV01000015.1"/>
</dbReference>
<keyword evidence="1" id="KW-0472">Membrane</keyword>
<dbReference type="EMBL" id="RKLV01000015">
    <property type="protein sequence ID" value="MCX2819967.1"/>
    <property type="molecule type" value="Genomic_DNA"/>
</dbReference>
<keyword evidence="3" id="KW-1185">Reference proteome</keyword>
<feature type="transmembrane region" description="Helical" evidence="1">
    <location>
        <begin position="302"/>
        <end position="319"/>
    </location>
</feature>
<dbReference type="AlphaFoldDB" id="A0A9Q4GHJ6"/>
<accession>A0A9Q4GHJ6</accession>
<sequence>MLLIICVDRDDDVGRKAGIGTPVVGRDAVEDAARRFGVADPEDSDLNALFQAIRLYDETDEEAEIALVTGSRDTHRNGDRAVAAQVDEVLEDMDASSAIVVTDGAEDEGIIPIVESRLRIDGVSRTVVKQSENLENAYHVLKRLLDDPDTRGTVLIPIGIVLLIFPINVVMNLFDLPNAALGITAGLLGSYFLMKGLGMDEDIERLTDAARDGIYSGKVSLITYLVAAGLVVIGAASGLREVQEFTAQSEAVIEGAVPVGMAFVQGAVAWFTTGGMVSSVGRIVDEYIQRDDFPRTYLNGPFYVMSMGLALHAVSGFMLGRFDEVYLAVGVVISVGIGMASTAVFGGIGGGSVRDSDEVAEVE</sequence>
<evidence type="ECO:0000313" key="2">
    <source>
        <dbReference type="EMBL" id="MCX2819967.1"/>
    </source>
</evidence>
<proteinExistence type="predicted"/>
<dbReference type="InterPro" id="IPR007254">
    <property type="entry name" value="DUF373"/>
</dbReference>
<dbReference type="PANTHER" id="PTHR38815">
    <property type="entry name" value="HYPOTHETICAL MEMBRANE PROTEIN, CONSERVED, DUF373 FAMILY"/>
    <property type="match status" value="1"/>
</dbReference>
<dbReference type="Pfam" id="PF04123">
    <property type="entry name" value="DUF373"/>
    <property type="match status" value="1"/>
</dbReference>
<dbReference type="Proteomes" id="UP001149411">
    <property type="component" value="Unassembled WGS sequence"/>
</dbReference>
<keyword evidence="1" id="KW-1133">Transmembrane helix</keyword>
<gene>
    <name evidence="2" type="ORF">EGH25_11460</name>
</gene>
<feature type="transmembrane region" description="Helical" evidence="1">
    <location>
        <begin position="180"/>
        <end position="198"/>
    </location>
</feature>
<organism evidence="2 3">
    <name type="scientific">Halorutilus salinus</name>
    <dbReference type="NCBI Taxonomy" id="2487751"/>
    <lineage>
        <taxon>Archaea</taxon>
        <taxon>Methanobacteriati</taxon>
        <taxon>Methanobacteriota</taxon>
        <taxon>Stenosarchaea group</taxon>
        <taxon>Halobacteria</taxon>
        <taxon>Halorutilales</taxon>
        <taxon>Halorutilaceae</taxon>
        <taxon>Halorutilus</taxon>
    </lineage>
</organism>
<evidence type="ECO:0000313" key="3">
    <source>
        <dbReference type="Proteomes" id="UP001149411"/>
    </source>
</evidence>
<keyword evidence="1" id="KW-0812">Transmembrane</keyword>
<reference evidence="2" key="1">
    <citation type="submission" date="2022-09" db="EMBL/GenBank/DDBJ databases">
        <title>Haloadaptaus new haloarchaeum isolated from saline soil.</title>
        <authorList>
            <person name="Duran-Viseras A."/>
            <person name="Sanchez-Porro C."/>
            <person name="Ventosa A."/>
        </authorList>
    </citation>
    <scope>NUCLEOTIDE SEQUENCE</scope>
    <source>
        <strain evidence="2">F3-133</strain>
    </source>
</reference>
<feature type="transmembrane region" description="Helical" evidence="1">
    <location>
        <begin position="219"/>
        <end position="239"/>
    </location>
</feature>
<feature type="transmembrane region" description="Helical" evidence="1">
    <location>
        <begin position="152"/>
        <end position="174"/>
    </location>
</feature>